<organism evidence="2 3">
    <name type="scientific">Gemmata obscuriglobus</name>
    <dbReference type="NCBI Taxonomy" id="114"/>
    <lineage>
        <taxon>Bacteria</taxon>
        <taxon>Pseudomonadati</taxon>
        <taxon>Planctomycetota</taxon>
        <taxon>Planctomycetia</taxon>
        <taxon>Gemmatales</taxon>
        <taxon>Gemmataceae</taxon>
        <taxon>Gemmata</taxon>
    </lineage>
</organism>
<accession>A0A2Z3GWK4</accession>
<evidence type="ECO:0000313" key="3">
    <source>
        <dbReference type="Proteomes" id="UP000245802"/>
    </source>
</evidence>
<sequence>MDTYREWQREQRAMRAALARLKAGGRYWLDRHVRGWGEVEVLPALDPESCLARVRDLSDGGEYPADPRGLRPNRPDRKK</sequence>
<evidence type="ECO:0000256" key="1">
    <source>
        <dbReference type="SAM" id="MobiDB-lite"/>
    </source>
</evidence>
<feature type="region of interest" description="Disordered" evidence="1">
    <location>
        <begin position="57"/>
        <end position="79"/>
    </location>
</feature>
<evidence type="ECO:0000313" key="2">
    <source>
        <dbReference type="EMBL" id="AWM38123.1"/>
    </source>
</evidence>
<keyword evidence="3" id="KW-1185">Reference proteome</keyword>
<dbReference type="EMBL" id="CP025958">
    <property type="protein sequence ID" value="AWM38123.1"/>
    <property type="molecule type" value="Genomic_DNA"/>
</dbReference>
<name>A0A2Z3GWK4_9BACT</name>
<gene>
    <name evidence="2" type="ORF">C1280_14720</name>
</gene>
<dbReference type="RefSeq" id="WP_010045034.1">
    <property type="nucleotide sequence ID" value="NZ_CP025958.1"/>
</dbReference>
<reference evidence="2 3" key="1">
    <citation type="submission" date="2018-01" db="EMBL/GenBank/DDBJ databases">
        <title>G. obscuriglobus.</title>
        <authorList>
            <person name="Franke J."/>
            <person name="Blomberg W."/>
            <person name="Selmecki A."/>
        </authorList>
    </citation>
    <scope>NUCLEOTIDE SEQUENCE [LARGE SCALE GENOMIC DNA]</scope>
    <source>
        <strain evidence="2 3">DSM 5831</strain>
    </source>
</reference>
<dbReference type="Proteomes" id="UP000245802">
    <property type="component" value="Chromosome"/>
</dbReference>
<proteinExistence type="predicted"/>
<dbReference type="AlphaFoldDB" id="A0A2Z3GWK4"/>
<protein>
    <submittedName>
        <fullName evidence="2">Uncharacterized protein</fullName>
    </submittedName>
</protein>
<dbReference type="KEGG" id="gog:C1280_14720"/>